<dbReference type="STRING" id="91626.A0A0C9MEW0"/>
<keyword evidence="4 5" id="KW-0408">Iron</keyword>
<dbReference type="PROSITE" id="PS00086">
    <property type="entry name" value="CYTOCHROME_P450"/>
    <property type="match status" value="1"/>
</dbReference>
<reference evidence="7" key="1">
    <citation type="submission" date="2014-09" db="EMBL/GenBank/DDBJ databases">
        <title>Draft genome sequence of an oleaginous Mucoromycotina fungus Mucor ambiguus NBRC6742.</title>
        <authorList>
            <person name="Takeda I."/>
            <person name="Yamane N."/>
            <person name="Morita T."/>
            <person name="Tamano K."/>
            <person name="Machida M."/>
            <person name="Baker S."/>
            <person name="Koike H."/>
        </authorList>
    </citation>
    <scope>NUCLEOTIDE SEQUENCE</scope>
    <source>
        <strain evidence="7">NBRC 6742</strain>
    </source>
</reference>
<dbReference type="InterPro" id="IPR017972">
    <property type="entry name" value="Cyt_P450_CS"/>
</dbReference>
<dbReference type="Gene3D" id="1.10.630.10">
    <property type="entry name" value="Cytochrome P450"/>
    <property type="match status" value="1"/>
</dbReference>
<dbReference type="GO" id="GO:0020037">
    <property type="term" value="F:heme binding"/>
    <property type="evidence" value="ECO:0007669"/>
    <property type="project" value="InterPro"/>
</dbReference>
<dbReference type="PRINTS" id="PR00465">
    <property type="entry name" value="EP450IV"/>
</dbReference>
<dbReference type="Pfam" id="PF00067">
    <property type="entry name" value="p450"/>
    <property type="match status" value="1"/>
</dbReference>
<dbReference type="CDD" id="cd11041">
    <property type="entry name" value="CYP503A1-like"/>
    <property type="match status" value="1"/>
</dbReference>
<gene>
    <name evidence="7" type="ORF">MAM1_0250c08723</name>
</gene>
<dbReference type="PANTHER" id="PTHR46206:SF7">
    <property type="entry name" value="P450, PUTATIVE (EUROFUNG)-RELATED"/>
    <property type="match status" value="1"/>
</dbReference>
<sequence>MITDTIQQIYVKNEEAIKKQFLPLSVAATVTFLAYKLYKNRTQQPSIDDALLPPLVRGAKPIIGNLLDLQKDPAKYLDNAKDIYGPCFRIAIPGQGKLCVVTGPLVSEVMKATKNFSFTQGIETLVPAAKVVEISYRHKFVAETISPREKHPIIYPIKHNFKENQIDVFSERIQTALKSALDQELDLSKGEERVVDVWNTLTILISNISCPCFAGSKVGNNKELIAGMAQFTQKIIKAGIFLSVLPTWLGNFVVRRFFSVEHEMDLIMTLLVPELEKIRNGQSGDDYEVTFASMALNLPKEDGSARTVQDAAYYFNNIALASIHTTSHFASFALHELACRPELIQDLRSEVATLGANRTPESVAKLPLMDSFFREVLRVDTDYLGMHHLSLQDTIISTGQVIPKGSLVVGALEQAHRDLRFLPVDEETGEAFKGENPLEEFDAYRFVGKKIKSTTVGLEYLTFGLGAHACPGRFFAANEIKYVLAEMLVRYDVKTKTGKRAQDNVLLGMTRFPPSEPLIFTGL</sequence>
<dbReference type="OrthoDB" id="1844152at2759"/>
<dbReference type="InterPro" id="IPR002403">
    <property type="entry name" value="Cyt_P450_E_grp-IV"/>
</dbReference>
<proteinExistence type="inferred from homology"/>
<dbReference type="SUPFAM" id="SSF48264">
    <property type="entry name" value="Cytochrome P450"/>
    <property type="match status" value="1"/>
</dbReference>
<keyword evidence="6" id="KW-0503">Monooxygenase</keyword>
<evidence type="ECO:0000256" key="6">
    <source>
        <dbReference type="RuleBase" id="RU000461"/>
    </source>
</evidence>
<protein>
    <submittedName>
        <fullName evidence="7">Cytochrome P450</fullName>
    </submittedName>
</protein>
<evidence type="ECO:0000256" key="2">
    <source>
        <dbReference type="ARBA" id="ARBA00010617"/>
    </source>
</evidence>
<accession>A0A0C9MEW0</accession>
<evidence type="ECO:0000313" key="7">
    <source>
        <dbReference type="EMBL" id="GAN09201.1"/>
    </source>
</evidence>
<comment type="cofactor">
    <cofactor evidence="1 5">
        <name>heme</name>
        <dbReference type="ChEBI" id="CHEBI:30413"/>
    </cofactor>
</comment>
<dbReference type="AlphaFoldDB" id="A0A0C9MEW0"/>
<dbReference type="PANTHER" id="PTHR46206">
    <property type="entry name" value="CYTOCHROME P450"/>
    <property type="match status" value="1"/>
</dbReference>
<dbReference type="InterPro" id="IPR036396">
    <property type="entry name" value="Cyt_P450_sf"/>
</dbReference>
<dbReference type="EMBL" id="DF836539">
    <property type="protein sequence ID" value="GAN09201.1"/>
    <property type="molecule type" value="Genomic_DNA"/>
</dbReference>
<name>A0A0C9MEW0_9FUNG</name>
<comment type="similarity">
    <text evidence="2 6">Belongs to the cytochrome P450 family.</text>
</comment>
<keyword evidence="6" id="KW-0560">Oxidoreductase</keyword>
<evidence type="ECO:0000256" key="4">
    <source>
        <dbReference type="ARBA" id="ARBA00023004"/>
    </source>
</evidence>
<dbReference type="GO" id="GO:0005506">
    <property type="term" value="F:iron ion binding"/>
    <property type="evidence" value="ECO:0007669"/>
    <property type="project" value="InterPro"/>
</dbReference>
<feature type="binding site" description="axial binding residue" evidence="5">
    <location>
        <position position="470"/>
    </location>
    <ligand>
        <name>heme</name>
        <dbReference type="ChEBI" id="CHEBI:30413"/>
    </ligand>
    <ligandPart>
        <name>Fe</name>
        <dbReference type="ChEBI" id="CHEBI:18248"/>
    </ligandPart>
</feature>
<evidence type="ECO:0000256" key="5">
    <source>
        <dbReference type="PIRSR" id="PIRSR602403-1"/>
    </source>
</evidence>
<evidence type="ECO:0000256" key="3">
    <source>
        <dbReference type="ARBA" id="ARBA00022723"/>
    </source>
</evidence>
<dbReference type="GO" id="GO:0004497">
    <property type="term" value="F:monooxygenase activity"/>
    <property type="evidence" value="ECO:0007669"/>
    <property type="project" value="UniProtKB-KW"/>
</dbReference>
<evidence type="ECO:0000256" key="1">
    <source>
        <dbReference type="ARBA" id="ARBA00001971"/>
    </source>
</evidence>
<dbReference type="InterPro" id="IPR001128">
    <property type="entry name" value="Cyt_P450"/>
</dbReference>
<keyword evidence="5 6" id="KW-0349">Heme</keyword>
<dbReference type="GO" id="GO:0016705">
    <property type="term" value="F:oxidoreductase activity, acting on paired donors, with incorporation or reduction of molecular oxygen"/>
    <property type="evidence" value="ECO:0007669"/>
    <property type="project" value="InterPro"/>
</dbReference>
<keyword evidence="8" id="KW-1185">Reference proteome</keyword>
<keyword evidence="3 5" id="KW-0479">Metal-binding</keyword>
<dbReference type="Proteomes" id="UP000053815">
    <property type="component" value="Unassembled WGS sequence"/>
</dbReference>
<organism evidence="7">
    <name type="scientific">Mucor ambiguus</name>
    <dbReference type="NCBI Taxonomy" id="91626"/>
    <lineage>
        <taxon>Eukaryota</taxon>
        <taxon>Fungi</taxon>
        <taxon>Fungi incertae sedis</taxon>
        <taxon>Mucoromycota</taxon>
        <taxon>Mucoromycotina</taxon>
        <taxon>Mucoromycetes</taxon>
        <taxon>Mucorales</taxon>
        <taxon>Mucorineae</taxon>
        <taxon>Mucoraceae</taxon>
        <taxon>Mucor</taxon>
    </lineage>
</organism>
<evidence type="ECO:0000313" key="8">
    <source>
        <dbReference type="Proteomes" id="UP000053815"/>
    </source>
</evidence>